<dbReference type="EMBL" id="MDHJ01000001">
    <property type="protein sequence ID" value="OUE10435.1"/>
    <property type="molecule type" value="Genomic_DNA"/>
</dbReference>
<organism evidence="2 3">
    <name type="scientific">Clavibacter michiganensis</name>
    <dbReference type="NCBI Taxonomy" id="28447"/>
    <lineage>
        <taxon>Bacteria</taxon>
        <taxon>Bacillati</taxon>
        <taxon>Actinomycetota</taxon>
        <taxon>Actinomycetes</taxon>
        <taxon>Micrococcales</taxon>
        <taxon>Microbacteriaceae</taxon>
        <taxon>Clavibacter</taxon>
    </lineage>
</organism>
<protein>
    <submittedName>
        <fullName evidence="2">Uncharacterized protein</fullName>
    </submittedName>
</protein>
<proteinExistence type="predicted"/>
<sequence length="233" mass="24143">MPLQPPIHRVTTSARRRTRIGTVIPRIAGVAILAVAASLLAAPSPSSAETAPPVDAIRASLDAHTYLQDVESGKITVDQIVAVTLAARTAAARAGSGSVPSVTELRDQTAREVADLRAGTASVDGRDAELPAATSAFTDPVAADKHWWNKFVHWKTVRVPAYDLAAISGSAGVTFSILLGGCSTMPSFVCAAVVGISAAAAVALTALAVTCLAHEQHSVYVKIPDFWKSHCGD</sequence>
<dbReference type="AlphaFoldDB" id="A0A251XY97"/>
<keyword evidence="1" id="KW-1133">Transmembrane helix</keyword>
<keyword evidence="1" id="KW-0812">Transmembrane</keyword>
<reference evidence="2 3" key="1">
    <citation type="submission" date="2016-08" db="EMBL/GenBank/DDBJ databases">
        <title>Genome sequence of Clavibacter michiganensis spp. strain CASJ009.</title>
        <authorList>
            <person name="Thapa S.P."/>
            <person name="Coaker G."/>
        </authorList>
    </citation>
    <scope>NUCLEOTIDE SEQUENCE [LARGE SCALE GENOMIC DNA]</scope>
    <source>
        <strain evidence="2">CASJ009</strain>
    </source>
</reference>
<keyword evidence="1" id="KW-0472">Membrane</keyword>
<accession>A0A251XY97</accession>
<evidence type="ECO:0000313" key="2">
    <source>
        <dbReference type="EMBL" id="OUE10435.1"/>
    </source>
</evidence>
<feature type="transmembrane region" description="Helical" evidence="1">
    <location>
        <begin position="191"/>
        <end position="213"/>
    </location>
</feature>
<evidence type="ECO:0000256" key="1">
    <source>
        <dbReference type="SAM" id="Phobius"/>
    </source>
</evidence>
<gene>
    <name evidence="2" type="ORF">CMsap09_15935</name>
</gene>
<dbReference type="Proteomes" id="UP000195106">
    <property type="component" value="Unassembled WGS sequence"/>
</dbReference>
<evidence type="ECO:0000313" key="3">
    <source>
        <dbReference type="Proteomes" id="UP000195106"/>
    </source>
</evidence>
<comment type="caution">
    <text evidence="2">The sequence shown here is derived from an EMBL/GenBank/DDBJ whole genome shotgun (WGS) entry which is preliminary data.</text>
</comment>
<name>A0A251XY97_9MICO</name>